<proteinExistence type="predicted"/>
<name>A0AAV4Q273_CAEEX</name>
<protein>
    <submittedName>
        <fullName evidence="1">Uncharacterized protein</fullName>
    </submittedName>
</protein>
<sequence>MGIILYSPACSNYTSKSITLCLSLKLTTTSLFLHSYLPTTIFITFLKLLRYYCLGIYLLPPQKSFQFFSAIKANYRIPLSNSANNRVMELAPCCLFRRELFVQRKSPNMAARTGSKIYLRVGLSASPRDDMFSQNMSIKYFFTE</sequence>
<keyword evidence="2" id="KW-1185">Reference proteome</keyword>
<evidence type="ECO:0000313" key="2">
    <source>
        <dbReference type="Proteomes" id="UP001054945"/>
    </source>
</evidence>
<gene>
    <name evidence="1" type="ORF">CEXT_121651</name>
</gene>
<dbReference type="AlphaFoldDB" id="A0AAV4Q273"/>
<accession>A0AAV4Q273</accession>
<comment type="caution">
    <text evidence="1">The sequence shown here is derived from an EMBL/GenBank/DDBJ whole genome shotgun (WGS) entry which is preliminary data.</text>
</comment>
<dbReference type="Proteomes" id="UP001054945">
    <property type="component" value="Unassembled WGS sequence"/>
</dbReference>
<dbReference type="EMBL" id="BPLR01005575">
    <property type="protein sequence ID" value="GIY03424.1"/>
    <property type="molecule type" value="Genomic_DNA"/>
</dbReference>
<reference evidence="1 2" key="1">
    <citation type="submission" date="2021-06" db="EMBL/GenBank/DDBJ databases">
        <title>Caerostris extrusa draft genome.</title>
        <authorList>
            <person name="Kono N."/>
            <person name="Arakawa K."/>
        </authorList>
    </citation>
    <scope>NUCLEOTIDE SEQUENCE [LARGE SCALE GENOMIC DNA]</scope>
</reference>
<evidence type="ECO:0000313" key="1">
    <source>
        <dbReference type="EMBL" id="GIY03424.1"/>
    </source>
</evidence>
<organism evidence="1 2">
    <name type="scientific">Caerostris extrusa</name>
    <name type="common">Bark spider</name>
    <name type="synonym">Caerostris bankana</name>
    <dbReference type="NCBI Taxonomy" id="172846"/>
    <lineage>
        <taxon>Eukaryota</taxon>
        <taxon>Metazoa</taxon>
        <taxon>Ecdysozoa</taxon>
        <taxon>Arthropoda</taxon>
        <taxon>Chelicerata</taxon>
        <taxon>Arachnida</taxon>
        <taxon>Araneae</taxon>
        <taxon>Araneomorphae</taxon>
        <taxon>Entelegynae</taxon>
        <taxon>Araneoidea</taxon>
        <taxon>Araneidae</taxon>
        <taxon>Caerostris</taxon>
    </lineage>
</organism>